<sequence>MTPPPPSNSAGESSESERAASPAATDEPRAKRYKFGASITILAGWDKQPFKVDEDEVCAKSGFVASACSTSWKEGQEKVIRVEDVKPRVMEQYINWVYKDKVPLASEFIDEEIDGDAEYKHHVELYLAAQLLQDDVLQILLIDSLLLTFPRCGEVTWGKLVKKVWPDVGFTMKESELRRLMIDTTLFCAESGETLFDWLQPDSQPIDFVHSVGQRAVQGLGKPKDTLDPKSNDKCYYHDHEDGEKCGMLLAQD</sequence>
<dbReference type="AlphaFoldDB" id="A0A0F4GGQ6"/>
<dbReference type="EMBL" id="LAFY01000602">
    <property type="protein sequence ID" value="KJX96634.1"/>
    <property type="molecule type" value="Genomic_DNA"/>
</dbReference>
<evidence type="ECO:0000256" key="1">
    <source>
        <dbReference type="SAM" id="MobiDB-lite"/>
    </source>
</evidence>
<dbReference type="OrthoDB" id="194443at2759"/>
<feature type="domain" description="BTB" evidence="2">
    <location>
        <begin position="37"/>
        <end position="106"/>
    </location>
</feature>
<evidence type="ECO:0000313" key="3">
    <source>
        <dbReference type="EMBL" id="KJX96634.1"/>
    </source>
</evidence>
<name>A0A0F4GGQ6_9PEZI</name>
<protein>
    <recommendedName>
        <fullName evidence="2">BTB domain-containing protein</fullName>
    </recommendedName>
</protein>
<dbReference type="InterPro" id="IPR011333">
    <property type="entry name" value="SKP1/BTB/POZ_sf"/>
</dbReference>
<accession>A0A0F4GGQ6</accession>
<dbReference type="STRING" id="1047168.A0A0F4GGQ6"/>
<proteinExistence type="predicted"/>
<dbReference type="PROSITE" id="PS50097">
    <property type="entry name" value="BTB"/>
    <property type="match status" value="1"/>
</dbReference>
<comment type="caution">
    <text evidence="3">The sequence shown here is derived from an EMBL/GenBank/DDBJ whole genome shotgun (WGS) entry which is preliminary data.</text>
</comment>
<keyword evidence="4" id="KW-1185">Reference proteome</keyword>
<dbReference type="InterPro" id="IPR000210">
    <property type="entry name" value="BTB/POZ_dom"/>
</dbReference>
<dbReference type="Proteomes" id="UP000033647">
    <property type="component" value="Unassembled WGS sequence"/>
</dbReference>
<evidence type="ECO:0000313" key="4">
    <source>
        <dbReference type="Proteomes" id="UP000033647"/>
    </source>
</evidence>
<evidence type="ECO:0000259" key="2">
    <source>
        <dbReference type="PROSITE" id="PS50097"/>
    </source>
</evidence>
<dbReference type="PANTHER" id="PTHR47843">
    <property type="entry name" value="BTB DOMAIN-CONTAINING PROTEIN-RELATED"/>
    <property type="match status" value="1"/>
</dbReference>
<feature type="compositionally biased region" description="Low complexity" evidence="1">
    <location>
        <begin position="8"/>
        <end position="24"/>
    </location>
</feature>
<dbReference type="SUPFAM" id="SSF54695">
    <property type="entry name" value="POZ domain"/>
    <property type="match status" value="1"/>
</dbReference>
<gene>
    <name evidence="3" type="ORF">TI39_contig610g00005</name>
</gene>
<dbReference type="Gene3D" id="3.30.710.10">
    <property type="entry name" value="Potassium Channel Kv1.1, Chain A"/>
    <property type="match status" value="1"/>
</dbReference>
<dbReference type="PANTHER" id="PTHR47843:SF2">
    <property type="entry name" value="BTB DOMAIN-CONTAINING PROTEIN"/>
    <property type="match status" value="1"/>
</dbReference>
<reference evidence="3 4" key="1">
    <citation type="submission" date="2015-03" db="EMBL/GenBank/DDBJ databases">
        <title>RNA-seq based gene annotation and comparative genomics of four Zymoseptoria species reveal species-specific pathogenicity related genes and transposable element activity.</title>
        <authorList>
            <person name="Grandaubert J."/>
            <person name="Bhattacharyya A."/>
            <person name="Stukenbrock E.H."/>
        </authorList>
    </citation>
    <scope>NUCLEOTIDE SEQUENCE [LARGE SCALE GENOMIC DNA]</scope>
    <source>
        <strain evidence="3 4">Zb18110</strain>
    </source>
</reference>
<feature type="region of interest" description="Disordered" evidence="1">
    <location>
        <begin position="1"/>
        <end position="29"/>
    </location>
</feature>
<organism evidence="3 4">
    <name type="scientific">Zymoseptoria brevis</name>
    <dbReference type="NCBI Taxonomy" id="1047168"/>
    <lineage>
        <taxon>Eukaryota</taxon>
        <taxon>Fungi</taxon>
        <taxon>Dikarya</taxon>
        <taxon>Ascomycota</taxon>
        <taxon>Pezizomycotina</taxon>
        <taxon>Dothideomycetes</taxon>
        <taxon>Dothideomycetidae</taxon>
        <taxon>Mycosphaerellales</taxon>
        <taxon>Mycosphaerellaceae</taxon>
        <taxon>Zymoseptoria</taxon>
    </lineage>
</organism>